<dbReference type="InterPro" id="IPR004563">
    <property type="entry name" value="Apolipo_AcylTrfase"/>
</dbReference>
<dbReference type="NCBIfam" id="TIGR00546">
    <property type="entry name" value="lnt"/>
    <property type="match status" value="1"/>
</dbReference>
<proteinExistence type="inferred from homology"/>
<dbReference type="Pfam" id="PF20154">
    <property type="entry name" value="LNT_N"/>
    <property type="match status" value="1"/>
</dbReference>
<keyword evidence="5 9" id="KW-0812">Transmembrane</keyword>
<dbReference type="Pfam" id="PF00795">
    <property type="entry name" value="CN_hydrolase"/>
    <property type="match status" value="1"/>
</dbReference>
<feature type="transmembrane region" description="Helical" evidence="9">
    <location>
        <begin position="114"/>
        <end position="137"/>
    </location>
</feature>
<dbReference type="GO" id="GO:0042158">
    <property type="term" value="P:lipoprotein biosynthetic process"/>
    <property type="evidence" value="ECO:0007669"/>
    <property type="project" value="UniProtKB-UniRule"/>
</dbReference>
<sequence length="501" mass="53242">MPDWARLPLAIAAGLLMALGQAPWDLWLLALAGLAGAMALYAAQPGPRRAALLGWGVGFGYFGLALNWITEPFQVDAAVTAWMAPFALILMAAGLALFWTLAFWVGAHARRAPLLGLVVAWAAAELARAYVLTGFPWGLVGYVWEKTPAIQWVAVLGPHGLTLATLALAALAAGAVRGAALRRWRGATLKAALTAGGLVAALAGGQAMIPPLQALEGQPVVRLIQPNAPQTQKWDRAWMQFFFERQVEFTAAPSHGSLPRPDLIVWPETAVPTLLHNAEEALAVISDAAFPARVVLGIQRLEDEAFYNSLALVGQGAEVLQVYDKHHLVPFGEYMPLKPLFRRLNFSGLAARAEGGYSAGPGPQLVDLGAGLGRALPLICYEAVFPQDVNGYAERPDLLLQITNDAWFGEASGPYQHLAQARIRAIEQGLPLLRAANTGVSAVIDGAGRVLVSLPLGEAGHLDALLPPPLRVTPYSRTGDLPALALLLLLGAALAVWGRRV</sequence>
<organism evidence="11 12">
    <name type="scientific">Salipiger marinus</name>
    <dbReference type="NCBI Taxonomy" id="555512"/>
    <lineage>
        <taxon>Bacteria</taxon>
        <taxon>Pseudomonadati</taxon>
        <taxon>Pseudomonadota</taxon>
        <taxon>Alphaproteobacteria</taxon>
        <taxon>Rhodobacterales</taxon>
        <taxon>Roseobacteraceae</taxon>
        <taxon>Salipiger</taxon>
    </lineage>
</organism>
<feature type="transmembrane region" description="Helical" evidence="9">
    <location>
        <begin position="50"/>
        <end position="70"/>
    </location>
</feature>
<evidence type="ECO:0000256" key="7">
    <source>
        <dbReference type="ARBA" id="ARBA00023136"/>
    </source>
</evidence>
<dbReference type="UniPathway" id="UPA00666"/>
<dbReference type="EMBL" id="FNEJ01000006">
    <property type="protein sequence ID" value="SDI55103.1"/>
    <property type="molecule type" value="Genomic_DNA"/>
</dbReference>
<evidence type="ECO:0000259" key="10">
    <source>
        <dbReference type="PROSITE" id="PS50263"/>
    </source>
</evidence>
<dbReference type="GO" id="GO:0005886">
    <property type="term" value="C:plasma membrane"/>
    <property type="evidence" value="ECO:0007669"/>
    <property type="project" value="UniProtKB-SubCell"/>
</dbReference>
<evidence type="ECO:0000256" key="8">
    <source>
        <dbReference type="ARBA" id="ARBA00023315"/>
    </source>
</evidence>
<feature type="transmembrane region" description="Helical" evidence="9">
    <location>
        <begin position="188"/>
        <end position="209"/>
    </location>
</feature>
<dbReference type="Proteomes" id="UP000199093">
    <property type="component" value="Unassembled WGS sequence"/>
</dbReference>
<keyword evidence="8 9" id="KW-0012">Acyltransferase</keyword>
<evidence type="ECO:0000256" key="4">
    <source>
        <dbReference type="ARBA" id="ARBA00022679"/>
    </source>
</evidence>
<dbReference type="RefSeq" id="WP_089845903.1">
    <property type="nucleotide sequence ID" value="NZ_FNEJ01000006.1"/>
</dbReference>
<accession>A0A1G8LHG6</accession>
<evidence type="ECO:0000313" key="11">
    <source>
        <dbReference type="EMBL" id="SDI55103.1"/>
    </source>
</evidence>
<feature type="transmembrane region" description="Helical" evidence="9">
    <location>
        <begin position="481"/>
        <end position="498"/>
    </location>
</feature>
<evidence type="ECO:0000256" key="3">
    <source>
        <dbReference type="ARBA" id="ARBA00022475"/>
    </source>
</evidence>
<dbReference type="Gene3D" id="3.60.110.10">
    <property type="entry name" value="Carbon-nitrogen hydrolase"/>
    <property type="match status" value="1"/>
</dbReference>
<protein>
    <recommendedName>
        <fullName evidence="9">Apolipoprotein N-acyltransferase</fullName>
        <shortName evidence="9">ALP N-acyltransferase</shortName>
        <ecNumber evidence="9">2.3.1.269</ecNumber>
    </recommendedName>
</protein>
<reference evidence="11 12" key="1">
    <citation type="submission" date="2016-10" db="EMBL/GenBank/DDBJ databases">
        <authorList>
            <person name="de Groot N.N."/>
        </authorList>
    </citation>
    <scope>NUCLEOTIDE SEQUENCE [LARGE SCALE GENOMIC DNA]</scope>
    <source>
        <strain evidence="11 12">DSM 26424</strain>
    </source>
</reference>
<dbReference type="PROSITE" id="PS50263">
    <property type="entry name" value="CN_HYDROLASE"/>
    <property type="match status" value="1"/>
</dbReference>
<keyword evidence="12" id="KW-1185">Reference proteome</keyword>
<comment type="catalytic activity">
    <reaction evidence="9">
        <text>N-terminal S-1,2-diacyl-sn-glyceryl-L-cysteinyl-[lipoprotein] + a glycerophospholipid = N-acyl-S-1,2-diacyl-sn-glyceryl-L-cysteinyl-[lipoprotein] + a 2-acyl-sn-glycero-3-phospholipid + H(+)</text>
        <dbReference type="Rhea" id="RHEA:48228"/>
        <dbReference type="Rhea" id="RHEA-COMP:14681"/>
        <dbReference type="Rhea" id="RHEA-COMP:14684"/>
        <dbReference type="ChEBI" id="CHEBI:15378"/>
        <dbReference type="ChEBI" id="CHEBI:136912"/>
        <dbReference type="ChEBI" id="CHEBI:140656"/>
        <dbReference type="ChEBI" id="CHEBI:140657"/>
        <dbReference type="ChEBI" id="CHEBI:140660"/>
        <dbReference type="EC" id="2.3.1.269"/>
    </reaction>
</comment>
<comment type="subcellular location">
    <subcellularLocation>
        <location evidence="1 9">Cell membrane</location>
        <topology evidence="1 9">Multi-pass membrane protein</topology>
    </subcellularLocation>
</comment>
<dbReference type="OrthoDB" id="9804277at2"/>
<evidence type="ECO:0000256" key="9">
    <source>
        <dbReference type="HAMAP-Rule" id="MF_01148"/>
    </source>
</evidence>
<keyword evidence="11" id="KW-0449">Lipoprotein</keyword>
<dbReference type="GO" id="GO:0016410">
    <property type="term" value="F:N-acyltransferase activity"/>
    <property type="evidence" value="ECO:0007669"/>
    <property type="project" value="UniProtKB-UniRule"/>
</dbReference>
<comment type="similarity">
    <text evidence="2 9">Belongs to the CN hydrolase family. Apolipoprotein N-acyltransferase subfamily.</text>
</comment>
<feature type="domain" description="CN hydrolase" evidence="10">
    <location>
        <begin position="224"/>
        <end position="468"/>
    </location>
</feature>
<dbReference type="AlphaFoldDB" id="A0A1G8LHG6"/>
<evidence type="ECO:0000256" key="5">
    <source>
        <dbReference type="ARBA" id="ARBA00022692"/>
    </source>
</evidence>
<dbReference type="InterPro" id="IPR003010">
    <property type="entry name" value="C-N_Hydrolase"/>
</dbReference>
<evidence type="ECO:0000256" key="1">
    <source>
        <dbReference type="ARBA" id="ARBA00004651"/>
    </source>
</evidence>
<dbReference type="CDD" id="cd07571">
    <property type="entry name" value="ALP_N-acyl_transferase"/>
    <property type="match status" value="1"/>
</dbReference>
<comment type="function">
    <text evidence="9">Catalyzes the phospholipid dependent N-acylation of the N-terminal cysteine of apolipoprotein, the last step in lipoprotein maturation.</text>
</comment>
<dbReference type="InterPro" id="IPR036526">
    <property type="entry name" value="C-N_Hydrolase_sf"/>
</dbReference>
<keyword evidence="7 9" id="KW-0472">Membrane</keyword>
<evidence type="ECO:0000313" key="12">
    <source>
        <dbReference type="Proteomes" id="UP000199093"/>
    </source>
</evidence>
<dbReference type="STRING" id="555512.SAMN04487993_1006165"/>
<feature type="transmembrane region" description="Helical" evidence="9">
    <location>
        <begin position="149"/>
        <end position="176"/>
    </location>
</feature>
<dbReference type="InterPro" id="IPR045378">
    <property type="entry name" value="LNT_N"/>
</dbReference>
<name>A0A1G8LHG6_9RHOB</name>
<keyword evidence="6 9" id="KW-1133">Transmembrane helix</keyword>
<keyword evidence="4 9" id="KW-0808">Transferase</keyword>
<dbReference type="PANTHER" id="PTHR38686">
    <property type="entry name" value="APOLIPOPROTEIN N-ACYLTRANSFERASE"/>
    <property type="match status" value="1"/>
</dbReference>
<dbReference type="SUPFAM" id="SSF56317">
    <property type="entry name" value="Carbon-nitrogen hydrolase"/>
    <property type="match status" value="1"/>
</dbReference>
<evidence type="ECO:0000256" key="6">
    <source>
        <dbReference type="ARBA" id="ARBA00022989"/>
    </source>
</evidence>
<keyword evidence="3 9" id="KW-1003">Cell membrane</keyword>
<dbReference type="EC" id="2.3.1.269" evidence="9"/>
<evidence type="ECO:0000256" key="2">
    <source>
        <dbReference type="ARBA" id="ARBA00010065"/>
    </source>
</evidence>
<dbReference type="HAMAP" id="MF_01148">
    <property type="entry name" value="Lnt"/>
    <property type="match status" value="1"/>
</dbReference>
<feature type="transmembrane region" description="Helical" evidence="9">
    <location>
        <begin position="26"/>
        <end position="43"/>
    </location>
</feature>
<comment type="pathway">
    <text evidence="9">Protein modification; lipoprotein biosynthesis (N-acyl transfer).</text>
</comment>
<feature type="transmembrane region" description="Helical" evidence="9">
    <location>
        <begin position="82"/>
        <end position="107"/>
    </location>
</feature>
<dbReference type="PANTHER" id="PTHR38686:SF1">
    <property type="entry name" value="APOLIPOPROTEIN N-ACYLTRANSFERASE"/>
    <property type="match status" value="1"/>
</dbReference>
<gene>
    <name evidence="9" type="primary">lnt</name>
    <name evidence="11" type="ORF">SAMN04487993_1006165</name>
</gene>